<dbReference type="HOGENOM" id="CLU_160502_0_0_10"/>
<dbReference type="AlphaFoldDB" id="F0R2F7"/>
<dbReference type="EMBL" id="CP002530">
    <property type="protein sequence ID" value="ADY36486.1"/>
    <property type="molecule type" value="Genomic_DNA"/>
</dbReference>
<reference evidence="1 2" key="1">
    <citation type="journal article" date="2011" name="Stand. Genomic Sci.">
        <title>Complete genome sequence of Bacteroides salanitronis type strain (BL78).</title>
        <authorList>
            <person name="Gronow S."/>
            <person name="Held B."/>
            <person name="Lucas S."/>
            <person name="Lapidus A."/>
            <person name="Del Rio T.G."/>
            <person name="Nolan M."/>
            <person name="Tice H."/>
            <person name="Deshpande S."/>
            <person name="Cheng J.F."/>
            <person name="Pitluck S."/>
            <person name="Liolios K."/>
            <person name="Pagani I."/>
            <person name="Ivanova N."/>
            <person name="Mavromatis K."/>
            <person name="Pati A."/>
            <person name="Tapia R."/>
            <person name="Han C."/>
            <person name="Goodwin L."/>
            <person name="Chen A."/>
            <person name="Palaniappan K."/>
            <person name="Land M."/>
            <person name="Hauser L."/>
            <person name="Chang Y.J."/>
            <person name="Jeffries C.D."/>
            <person name="Brambilla E.M."/>
            <person name="Rohde M."/>
            <person name="Goker M."/>
            <person name="Detter J.C."/>
            <person name="Woyke T."/>
            <person name="Bristow J."/>
            <person name="Markowitz V."/>
            <person name="Hugenholtz P."/>
            <person name="Kyrpides N.C."/>
            <person name="Klenk H.P."/>
            <person name="Eisen J.A."/>
        </authorList>
    </citation>
    <scope>NUCLEOTIDE SEQUENCE [LARGE SCALE GENOMIC DNA]</scope>
    <source>
        <strain evidence="1 2">DSM 18170</strain>
    </source>
</reference>
<dbReference type="NCBIfam" id="TIGR04076">
    <property type="entry name" value="TIGR04076 family protein"/>
    <property type="match status" value="1"/>
</dbReference>
<dbReference type="STRING" id="667015.Bacsa_1930"/>
<dbReference type="eggNOG" id="ENOG502ZBYS">
    <property type="taxonomic scope" value="Bacteria"/>
</dbReference>
<sequence>MNKRMKHKCKITILKRECYKDLQAEYLADPKSGPCPYFREGQEIIVDNDNFFRMLHGTFCAEAWDCISRYVYAALQGGSIMQGWTNNEKVMITCCNDGTRPVIFKLERIDEEV</sequence>
<evidence type="ECO:0000313" key="1">
    <source>
        <dbReference type="EMBL" id="ADY36486.1"/>
    </source>
</evidence>
<dbReference type="Proteomes" id="UP000007486">
    <property type="component" value="Chromosome"/>
</dbReference>
<keyword evidence="2" id="KW-1185">Reference proteome</keyword>
<name>F0R2F7_PHOSB</name>
<gene>
    <name evidence="1" type="ordered locus">Bacsa_1930</name>
</gene>
<organism evidence="1 2">
    <name type="scientific">Phocaeicola salanitronis (strain DSM 18170 / JCM 13657 / CCUG 60908 / BL78)</name>
    <name type="common">Bacteroides salanitronis</name>
    <dbReference type="NCBI Taxonomy" id="667015"/>
    <lineage>
        <taxon>Bacteria</taxon>
        <taxon>Pseudomonadati</taxon>
        <taxon>Bacteroidota</taxon>
        <taxon>Bacteroidia</taxon>
        <taxon>Bacteroidales</taxon>
        <taxon>Bacteroidaceae</taxon>
        <taxon>Phocaeicola</taxon>
    </lineage>
</organism>
<dbReference type="InterPro" id="IPR023811">
    <property type="entry name" value="CHP04076"/>
</dbReference>
<protein>
    <recommendedName>
        <fullName evidence="3">TIGR04076 family protein</fullName>
    </recommendedName>
</protein>
<accession>F0R2F7</accession>
<dbReference type="KEGG" id="bsa:Bacsa_1930"/>
<evidence type="ECO:0008006" key="3">
    <source>
        <dbReference type="Google" id="ProtNLM"/>
    </source>
</evidence>
<evidence type="ECO:0000313" key="2">
    <source>
        <dbReference type="Proteomes" id="UP000007486"/>
    </source>
</evidence>
<proteinExistence type="predicted"/>